<accession>A0A813FFP9</accession>
<keyword evidence="2" id="KW-1185">Reference proteome</keyword>
<gene>
    <name evidence="1" type="ORF">PGLA1383_LOCUS27097</name>
</gene>
<evidence type="ECO:0000313" key="1">
    <source>
        <dbReference type="EMBL" id="CAE8609268.1"/>
    </source>
</evidence>
<proteinExistence type="predicted"/>
<sequence length="221" mass="24344">MNARLDGEPCGEPLDAEGNHAAHCGTGPLPTFRHNEIADIYADILEEVWALARREVFVPEFSAETEAWLDVWGYGIPELRDVLLDITVRHPRAGRYQPTAARVMGHAAAQAEKDKEEKYPAAGGRAVWAVAHETWGRLGSHAEEFLVTCAAVAARRAYRRGRAAGNCLRRWRAQLDAALHRGIAAQLVAARHGLPGRQRQRTAPADRAELEGRCPLWGGHV</sequence>
<evidence type="ECO:0000313" key="2">
    <source>
        <dbReference type="Proteomes" id="UP000654075"/>
    </source>
</evidence>
<comment type="caution">
    <text evidence="1">The sequence shown here is derived from an EMBL/GenBank/DDBJ whole genome shotgun (WGS) entry which is preliminary data.</text>
</comment>
<protein>
    <submittedName>
        <fullName evidence="1">Uncharacterized protein</fullName>
    </submittedName>
</protein>
<dbReference type="EMBL" id="CAJNNV010024267">
    <property type="protein sequence ID" value="CAE8609268.1"/>
    <property type="molecule type" value="Genomic_DNA"/>
</dbReference>
<reference evidence="1" key="1">
    <citation type="submission" date="2021-02" db="EMBL/GenBank/DDBJ databases">
        <authorList>
            <person name="Dougan E. K."/>
            <person name="Rhodes N."/>
            <person name="Thang M."/>
            <person name="Chan C."/>
        </authorList>
    </citation>
    <scope>NUCLEOTIDE SEQUENCE</scope>
</reference>
<dbReference type="Proteomes" id="UP000654075">
    <property type="component" value="Unassembled WGS sequence"/>
</dbReference>
<organism evidence="1 2">
    <name type="scientific">Polarella glacialis</name>
    <name type="common">Dinoflagellate</name>
    <dbReference type="NCBI Taxonomy" id="89957"/>
    <lineage>
        <taxon>Eukaryota</taxon>
        <taxon>Sar</taxon>
        <taxon>Alveolata</taxon>
        <taxon>Dinophyceae</taxon>
        <taxon>Suessiales</taxon>
        <taxon>Suessiaceae</taxon>
        <taxon>Polarella</taxon>
    </lineage>
</organism>
<name>A0A813FFP9_POLGL</name>
<dbReference type="AlphaFoldDB" id="A0A813FFP9"/>